<organism evidence="2 3">
    <name type="scientific">Eiseniibacteriota bacterium</name>
    <dbReference type="NCBI Taxonomy" id="2212470"/>
    <lineage>
        <taxon>Bacteria</taxon>
        <taxon>Candidatus Eiseniibacteriota</taxon>
    </lineage>
</organism>
<proteinExistence type="predicted"/>
<evidence type="ECO:0000313" key="2">
    <source>
        <dbReference type="EMBL" id="TMQ69237.1"/>
    </source>
</evidence>
<comment type="caution">
    <text evidence="2">The sequence shown here is derived from an EMBL/GenBank/DDBJ whole genome shotgun (WGS) entry which is preliminary data.</text>
</comment>
<dbReference type="EMBL" id="VBPB01000327">
    <property type="protein sequence ID" value="TMQ69237.1"/>
    <property type="molecule type" value="Genomic_DNA"/>
</dbReference>
<evidence type="ECO:0000313" key="3">
    <source>
        <dbReference type="Proteomes" id="UP000319771"/>
    </source>
</evidence>
<dbReference type="Gene3D" id="3.20.20.140">
    <property type="entry name" value="Metal-dependent hydrolases"/>
    <property type="match status" value="1"/>
</dbReference>
<reference evidence="2 3" key="1">
    <citation type="journal article" date="2019" name="Nat. Microbiol.">
        <title>Mediterranean grassland soil C-N compound turnover is dependent on rainfall and depth, and is mediated by genomically divergent microorganisms.</title>
        <authorList>
            <person name="Diamond S."/>
            <person name="Andeer P.F."/>
            <person name="Li Z."/>
            <person name="Crits-Christoph A."/>
            <person name="Burstein D."/>
            <person name="Anantharaman K."/>
            <person name="Lane K.R."/>
            <person name="Thomas B.C."/>
            <person name="Pan C."/>
            <person name="Northen T.R."/>
            <person name="Banfield J.F."/>
        </authorList>
    </citation>
    <scope>NUCLEOTIDE SEQUENCE [LARGE SCALE GENOMIC DNA]</scope>
    <source>
        <strain evidence="2">WS_11</strain>
    </source>
</reference>
<dbReference type="InterPro" id="IPR006680">
    <property type="entry name" value="Amidohydro-rel"/>
</dbReference>
<dbReference type="SUPFAM" id="SSF51556">
    <property type="entry name" value="Metallo-dependent hydrolases"/>
    <property type="match status" value="1"/>
</dbReference>
<feature type="domain" description="Amidohydrolase-related" evidence="1">
    <location>
        <begin position="14"/>
        <end position="150"/>
    </location>
</feature>
<sequence>MGIYCCEAVGAVARPLTFLIWGGVFERFPELRVVVTEGTASWVAYYKEHWDERYRDWHVTTKLGDYKSHLSMKPSEYFDRNVRMGTFLARKEIERRHEIGLGCIMWGSDYPHPEGAWPQTREMLRDAFRGVPEGEVAAMLGGTAVDFYRFDREKLAPIAARIGPKQEWFQG</sequence>
<dbReference type="Proteomes" id="UP000319771">
    <property type="component" value="Unassembled WGS sequence"/>
</dbReference>
<gene>
    <name evidence="2" type="ORF">E6K81_15380</name>
</gene>
<protein>
    <recommendedName>
        <fullName evidence="1">Amidohydrolase-related domain-containing protein</fullName>
    </recommendedName>
</protein>
<evidence type="ECO:0000259" key="1">
    <source>
        <dbReference type="Pfam" id="PF04909"/>
    </source>
</evidence>
<dbReference type="InterPro" id="IPR032466">
    <property type="entry name" value="Metal_Hydrolase"/>
</dbReference>
<accession>A0A538U011</accession>
<dbReference type="AlphaFoldDB" id="A0A538U011"/>
<dbReference type="GO" id="GO:0016787">
    <property type="term" value="F:hydrolase activity"/>
    <property type="evidence" value="ECO:0007669"/>
    <property type="project" value="InterPro"/>
</dbReference>
<dbReference type="Pfam" id="PF04909">
    <property type="entry name" value="Amidohydro_2"/>
    <property type="match status" value="1"/>
</dbReference>
<name>A0A538U011_UNCEI</name>